<feature type="domain" description="FDX-ACB" evidence="18">
    <location>
        <begin position="755"/>
        <end position="848"/>
    </location>
</feature>
<evidence type="ECO:0000256" key="1">
    <source>
        <dbReference type="ARBA" id="ARBA00004496"/>
    </source>
</evidence>
<dbReference type="InterPro" id="IPR005121">
    <property type="entry name" value="Fdx_antiC-bd"/>
</dbReference>
<dbReference type="CDD" id="cd00769">
    <property type="entry name" value="PheRS_beta_core"/>
    <property type="match status" value="1"/>
</dbReference>
<dbReference type="PROSITE" id="PS51447">
    <property type="entry name" value="FDX_ACB"/>
    <property type="match status" value="1"/>
</dbReference>
<dbReference type="SUPFAM" id="SSF50249">
    <property type="entry name" value="Nucleic acid-binding proteins"/>
    <property type="match status" value="1"/>
</dbReference>
<dbReference type="Pfam" id="PF03484">
    <property type="entry name" value="B5"/>
    <property type="match status" value="1"/>
</dbReference>
<dbReference type="RefSeq" id="WP_021755640.1">
    <property type="nucleotide sequence ID" value="NC_022438.1"/>
</dbReference>
<dbReference type="SMART" id="SM00896">
    <property type="entry name" value="FDX-ACB"/>
    <property type="match status" value="1"/>
</dbReference>
<comment type="subcellular location">
    <subcellularLocation>
        <location evidence="1 15">Cytoplasm</location>
    </subcellularLocation>
</comment>
<comment type="catalytic activity">
    <reaction evidence="14 15">
        <text>tRNA(Phe) + L-phenylalanine + ATP = L-phenylalanyl-tRNA(Phe) + AMP + diphosphate + H(+)</text>
        <dbReference type="Rhea" id="RHEA:19413"/>
        <dbReference type="Rhea" id="RHEA-COMP:9668"/>
        <dbReference type="Rhea" id="RHEA-COMP:9699"/>
        <dbReference type="ChEBI" id="CHEBI:15378"/>
        <dbReference type="ChEBI" id="CHEBI:30616"/>
        <dbReference type="ChEBI" id="CHEBI:33019"/>
        <dbReference type="ChEBI" id="CHEBI:58095"/>
        <dbReference type="ChEBI" id="CHEBI:78442"/>
        <dbReference type="ChEBI" id="CHEBI:78531"/>
        <dbReference type="ChEBI" id="CHEBI:456215"/>
        <dbReference type="EC" id="6.1.1.20"/>
    </reaction>
</comment>
<dbReference type="Gene3D" id="3.30.70.380">
    <property type="entry name" value="Ferrodoxin-fold anticodon-binding domain"/>
    <property type="match status" value="1"/>
</dbReference>
<evidence type="ECO:0000256" key="6">
    <source>
        <dbReference type="ARBA" id="ARBA00022598"/>
    </source>
</evidence>
<evidence type="ECO:0000256" key="10">
    <source>
        <dbReference type="ARBA" id="ARBA00022842"/>
    </source>
</evidence>
<keyword evidence="11 16" id="KW-0694">RNA-binding</keyword>
<evidence type="ECO:0000259" key="17">
    <source>
        <dbReference type="PROSITE" id="PS50886"/>
    </source>
</evidence>
<protein>
    <recommendedName>
        <fullName evidence="15">Phenylalanine--tRNA ligase beta subunit</fullName>
        <ecNumber evidence="15">6.1.1.20</ecNumber>
    </recommendedName>
    <alternativeName>
        <fullName evidence="15">Phenylalanyl-tRNA synthetase beta subunit</fullName>
        <shortName evidence="15">PheRS</shortName>
    </alternativeName>
</protein>
<dbReference type="InterPro" id="IPR020825">
    <property type="entry name" value="Phe-tRNA_synthase-like_B3/B4"/>
</dbReference>
<evidence type="ECO:0000259" key="18">
    <source>
        <dbReference type="PROSITE" id="PS51447"/>
    </source>
</evidence>
<dbReference type="SUPFAM" id="SSF54991">
    <property type="entry name" value="Anticodon-binding domain of PheRS"/>
    <property type="match status" value="1"/>
</dbReference>
<evidence type="ECO:0000256" key="11">
    <source>
        <dbReference type="ARBA" id="ARBA00022884"/>
    </source>
</evidence>
<keyword evidence="9 15" id="KW-0067">ATP-binding</keyword>
<dbReference type="SUPFAM" id="SSF56037">
    <property type="entry name" value="PheT/TilS domain"/>
    <property type="match status" value="1"/>
</dbReference>
<gene>
    <name evidence="15" type="primary">pheT</name>
    <name evidence="20" type="ORF">O159_21650</name>
</gene>
<dbReference type="HAMAP" id="MF_00283">
    <property type="entry name" value="Phe_tRNA_synth_beta1"/>
    <property type="match status" value="1"/>
</dbReference>
<comment type="cofactor">
    <cofactor evidence="15">
        <name>Mg(2+)</name>
        <dbReference type="ChEBI" id="CHEBI:18420"/>
    </cofactor>
    <text evidence="15">Binds 2 magnesium ions per tetramer.</text>
</comment>
<evidence type="ECO:0000256" key="2">
    <source>
        <dbReference type="ARBA" id="ARBA00008653"/>
    </source>
</evidence>
<feature type="binding site" evidence="15">
    <location>
        <position position="485"/>
    </location>
    <ligand>
        <name>Mg(2+)</name>
        <dbReference type="ChEBI" id="CHEBI:18420"/>
        <note>shared with alpha subunit</note>
    </ligand>
</feature>
<keyword evidence="12 15" id="KW-0648">Protein biosynthesis</keyword>
<dbReference type="GO" id="GO:0005524">
    <property type="term" value="F:ATP binding"/>
    <property type="evidence" value="ECO:0007669"/>
    <property type="project" value="UniProtKB-UniRule"/>
</dbReference>
<dbReference type="Pfam" id="PF03483">
    <property type="entry name" value="B3_4"/>
    <property type="match status" value="1"/>
</dbReference>
<evidence type="ECO:0000256" key="9">
    <source>
        <dbReference type="ARBA" id="ARBA00022840"/>
    </source>
</evidence>
<dbReference type="InterPro" id="IPR036690">
    <property type="entry name" value="Fdx_antiC-bd_sf"/>
</dbReference>
<feature type="binding site" evidence="15">
    <location>
        <position position="489"/>
    </location>
    <ligand>
        <name>Mg(2+)</name>
        <dbReference type="ChEBI" id="CHEBI:18420"/>
        <note>shared with alpha subunit</note>
    </ligand>
</feature>
<evidence type="ECO:0000256" key="16">
    <source>
        <dbReference type="PROSITE-ProRule" id="PRU00209"/>
    </source>
</evidence>
<keyword evidence="21" id="KW-1185">Reference proteome</keyword>
<accession>U3PET9</accession>
<dbReference type="Gene3D" id="3.50.40.10">
    <property type="entry name" value="Phenylalanyl-trna Synthetase, Chain B, domain 3"/>
    <property type="match status" value="1"/>
</dbReference>
<dbReference type="InterPro" id="IPR005146">
    <property type="entry name" value="B3/B4_tRNA-bd"/>
</dbReference>
<keyword evidence="7 15" id="KW-0479">Metal-binding</keyword>
<dbReference type="InterPro" id="IPR033714">
    <property type="entry name" value="tRNA_bind_bactPheRS"/>
</dbReference>
<evidence type="ECO:0000256" key="5">
    <source>
        <dbReference type="ARBA" id="ARBA00022555"/>
    </source>
</evidence>
<proteinExistence type="inferred from homology"/>
<dbReference type="InterPro" id="IPR041616">
    <property type="entry name" value="PheRS_beta_core"/>
</dbReference>
<dbReference type="GO" id="GO:0009328">
    <property type="term" value="C:phenylalanine-tRNA ligase complex"/>
    <property type="evidence" value="ECO:0007669"/>
    <property type="project" value="TreeGrafter"/>
</dbReference>
<evidence type="ECO:0000256" key="15">
    <source>
        <dbReference type="HAMAP-Rule" id="MF_00283"/>
    </source>
</evidence>
<dbReference type="GO" id="GO:0000287">
    <property type="term" value="F:magnesium ion binding"/>
    <property type="evidence" value="ECO:0007669"/>
    <property type="project" value="UniProtKB-UniRule"/>
</dbReference>
<dbReference type="OrthoDB" id="9805455at2"/>
<dbReference type="HOGENOM" id="CLU_016891_0_0_11"/>
<feature type="binding site" evidence="15">
    <location>
        <position position="488"/>
    </location>
    <ligand>
        <name>Mg(2+)</name>
        <dbReference type="ChEBI" id="CHEBI:18420"/>
        <note>shared with alpha subunit</note>
    </ligand>
</feature>
<sequence length="849" mass="87605">MRVPLSWLGEYVDLDPGTTPAQVHAALVSVGLEEEGVHTFGIEGPIVVGEVIDFVEEPQSNGKTIRWCQVRVAPEGQKAADGGADVRGIVCGAGNFFPGDKVVVTLPGASLPGPTPLTPFVIAARKTYGHVSDGMIASARELGLGDDHDGILRLSTLGLDPEVGADAVSLLGLDDTAVEVNVTPDRGYAFSIRGIAREYAHATGAAFRDPAEAVSAPHAHAHGFSVAVDDSEPLRGRVGATVFVTRVVRNVDGSRPTPPWMAARLTLAGLRSISLIVDITNYVMLELGQPLHGYDLDRLSGGIVVRRARAGETLVTLDGQTRKLDTEDLLIADGSGAIGLAGVMGGAATEISAGTTSVLVEAANFDPVSIARTARRHKLPSEASKRFERGVDPRVAVAAAARVVQLLEQLAGGSADGLGSLLDETADAEPIRLPDDYIGNLVGVAFTDNEVRGALAEIGGSVAEADGELLVTPPSWRPDLRDKSDLAEEVARIVGFDRIPSVLPVAPPGRGLSRAQTLRRAVAQTLADNGATEVLAFPFVGAAQNDLFGSPEPGGVPAVKLANALDATAAYLRTSLLPGLLGIAKRNLARGLVDLSVYEAGTVFLPGAALGSRTLPPGAALPSDETLAGLNAGIPDQPRHLAGVVLGHTVRKQPGQPAVAAGLADALAMVDQAAAAVGIAVEPVQSRHQALHPGRTAQLVVHGRDGVRTVVGYAGELSPALAAELDLPRVVAVFELDLDALIAVAPAQIVAGTIAGFPAATQDLSLVVCDEVPAGDVLRAVRGGAGALLEDIRLVDDYRGSGLPDGHKSLTFALRFRADDRTLTAAEASEAKQAGAARAGELFGAGVRE</sequence>
<evidence type="ECO:0000256" key="4">
    <source>
        <dbReference type="ARBA" id="ARBA00022490"/>
    </source>
</evidence>
<dbReference type="Gene3D" id="2.40.50.140">
    <property type="entry name" value="Nucleic acid-binding proteins"/>
    <property type="match status" value="1"/>
</dbReference>
<evidence type="ECO:0000256" key="12">
    <source>
        <dbReference type="ARBA" id="ARBA00022917"/>
    </source>
</evidence>
<dbReference type="EMBL" id="CP006734">
    <property type="protein sequence ID" value="AGW42143.1"/>
    <property type="molecule type" value="Genomic_DNA"/>
</dbReference>
<dbReference type="GO" id="GO:0000049">
    <property type="term" value="F:tRNA binding"/>
    <property type="evidence" value="ECO:0007669"/>
    <property type="project" value="UniProtKB-UniRule"/>
</dbReference>
<evidence type="ECO:0000256" key="13">
    <source>
        <dbReference type="ARBA" id="ARBA00023146"/>
    </source>
</evidence>
<comment type="similarity">
    <text evidence="2 15">Belongs to the phenylalanyl-tRNA synthetase beta subunit family. Type 1 subfamily.</text>
</comment>
<keyword evidence="6 15" id="KW-0436">Ligase</keyword>
<feature type="binding site" evidence="15">
    <location>
        <position position="479"/>
    </location>
    <ligand>
        <name>Mg(2+)</name>
        <dbReference type="ChEBI" id="CHEBI:18420"/>
        <note>shared with alpha subunit</note>
    </ligand>
</feature>
<dbReference type="PROSITE" id="PS50886">
    <property type="entry name" value="TRBD"/>
    <property type="match status" value="1"/>
</dbReference>
<dbReference type="SMART" id="SM00874">
    <property type="entry name" value="B5"/>
    <property type="match status" value="1"/>
</dbReference>
<dbReference type="InterPro" id="IPR004532">
    <property type="entry name" value="Phe-tRNA-ligase_IIc_bsu_bact"/>
</dbReference>
<organism evidence="20 21">
    <name type="scientific">Leifsonia xyli subsp. cynodontis DSM 46306</name>
    <dbReference type="NCBI Taxonomy" id="1389489"/>
    <lineage>
        <taxon>Bacteria</taxon>
        <taxon>Bacillati</taxon>
        <taxon>Actinomycetota</taxon>
        <taxon>Actinomycetes</taxon>
        <taxon>Micrococcales</taxon>
        <taxon>Microbacteriaceae</taxon>
        <taxon>Leifsonia</taxon>
    </lineage>
</organism>
<evidence type="ECO:0000259" key="19">
    <source>
        <dbReference type="PROSITE" id="PS51483"/>
    </source>
</evidence>
<dbReference type="GO" id="GO:0004826">
    <property type="term" value="F:phenylalanine-tRNA ligase activity"/>
    <property type="evidence" value="ECO:0007669"/>
    <property type="project" value="UniProtKB-UniRule"/>
</dbReference>
<evidence type="ECO:0000256" key="14">
    <source>
        <dbReference type="ARBA" id="ARBA00049255"/>
    </source>
</evidence>
<dbReference type="Proteomes" id="UP000016743">
    <property type="component" value="Chromosome"/>
</dbReference>
<dbReference type="AlphaFoldDB" id="U3PET9"/>
<dbReference type="SUPFAM" id="SSF55681">
    <property type="entry name" value="Class II aaRS and biotin synthetases"/>
    <property type="match status" value="1"/>
</dbReference>
<comment type="subunit">
    <text evidence="3 15">Tetramer of two alpha and two beta subunits.</text>
</comment>
<dbReference type="InterPro" id="IPR009061">
    <property type="entry name" value="DNA-bd_dom_put_sf"/>
</dbReference>
<dbReference type="NCBIfam" id="TIGR00472">
    <property type="entry name" value="pheT_bact"/>
    <property type="match status" value="1"/>
</dbReference>
<keyword evidence="10 15" id="KW-0460">Magnesium</keyword>
<feature type="domain" description="TRNA-binding" evidence="17">
    <location>
        <begin position="40"/>
        <end position="168"/>
    </location>
</feature>
<dbReference type="PANTHER" id="PTHR10947:SF0">
    <property type="entry name" value="PHENYLALANINE--TRNA LIGASE BETA SUBUNIT"/>
    <property type="match status" value="1"/>
</dbReference>
<dbReference type="Pfam" id="PF03147">
    <property type="entry name" value="FDX-ACB"/>
    <property type="match status" value="1"/>
</dbReference>
<name>U3PET9_LEIXC</name>
<evidence type="ECO:0000256" key="7">
    <source>
        <dbReference type="ARBA" id="ARBA00022723"/>
    </source>
</evidence>
<evidence type="ECO:0000256" key="8">
    <source>
        <dbReference type="ARBA" id="ARBA00022741"/>
    </source>
</evidence>
<dbReference type="Gene3D" id="3.30.930.10">
    <property type="entry name" value="Bira Bifunctional Protein, Domain 2"/>
    <property type="match status" value="1"/>
</dbReference>
<feature type="domain" description="B5" evidence="19">
    <location>
        <begin position="426"/>
        <end position="501"/>
    </location>
</feature>
<keyword evidence="4 15" id="KW-0963">Cytoplasm</keyword>
<evidence type="ECO:0000313" key="20">
    <source>
        <dbReference type="EMBL" id="AGW42143.1"/>
    </source>
</evidence>
<dbReference type="SUPFAM" id="SSF46955">
    <property type="entry name" value="Putative DNA-binding domain"/>
    <property type="match status" value="1"/>
</dbReference>
<dbReference type="GO" id="GO:0006432">
    <property type="term" value="P:phenylalanyl-tRNA aminoacylation"/>
    <property type="evidence" value="ECO:0007669"/>
    <property type="project" value="UniProtKB-UniRule"/>
</dbReference>
<dbReference type="InterPro" id="IPR002547">
    <property type="entry name" value="tRNA-bd_dom"/>
</dbReference>
<keyword evidence="8 15" id="KW-0547">Nucleotide-binding</keyword>
<evidence type="ECO:0000313" key="21">
    <source>
        <dbReference type="Proteomes" id="UP000016743"/>
    </source>
</evidence>
<dbReference type="PANTHER" id="PTHR10947">
    <property type="entry name" value="PHENYLALANYL-TRNA SYNTHETASE BETA CHAIN AND LEUCINE-RICH REPEAT-CONTAINING PROTEIN 47"/>
    <property type="match status" value="1"/>
</dbReference>
<dbReference type="EC" id="6.1.1.20" evidence="15"/>
<dbReference type="SMART" id="SM00873">
    <property type="entry name" value="B3_4"/>
    <property type="match status" value="1"/>
</dbReference>
<dbReference type="PROSITE" id="PS51483">
    <property type="entry name" value="B5"/>
    <property type="match status" value="1"/>
</dbReference>
<dbReference type="PATRIC" id="fig|1389489.3.peg.2073"/>
<keyword evidence="5 16" id="KW-0820">tRNA-binding</keyword>
<dbReference type="STRING" id="1389489.O159_21650"/>
<dbReference type="eggNOG" id="COG0072">
    <property type="taxonomic scope" value="Bacteria"/>
</dbReference>
<dbReference type="KEGG" id="lxy:O159_21650"/>
<dbReference type="Gene3D" id="3.30.56.10">
    <property type="match status" value="2"/>
</dbReference>
<evidence type="ECO:0000256" key="3">
    <source>
        <dbReference type="ARBA" id="ARBA00011209"/>
    </source>
</evidence>
<dbReference type="InterPro" id="IPR045060">
    <property type="entry name" value="Phe-tRNA-ligase_IIc_bsu"/>
</dbReference>
<reference evidence="20 21" key="1">
    <citation type="journal article" date="2013" name="Genome Announc.">
        <title>Complete Genome Sequence of Leifsonia xyli subsp. cynodontis Strain DSM46306, a Gram-Positive Bacterial Pathogen of Grasses.</title>
        <authorList>
            <person name="Monteiro-Vitorello C.B."/>
            <person name="Zerillo M.M."/>
            <person name="Van Sluys M.A."/>
            <person name="Camargo L.E."/>
            <person name="Kitajima J.P."/>
        </authorList>
    </citation>
    <scope>NUCLEOTIDE SEQUENCE [LARGE SCALE GENOMIC DNA]</scope>
    <source>
        <strain evidence="20 21">DSM 46306</strain>
    </source>
</reference>
<keyword evidence="13 15" id="KW-0030">Aminoacyl-tRNA synthetase</keyword>
<dbReference type="InterPro" id="IPR045864">
    <property type="entry name" value="aa-tRNA-synth_II/BPL/LPL"/>
</dbReference>
<dbReference type="eggNOG" id="COG0073">
    <property type="taxonomic scope" value="Bacteria"/>
</dbReference>
<dbReference type="InterPro" id="IPR005147">
    <property type="entry name" value="tRNA_synthase_B5-dom"/>
</dbReference>
<dbReference type="Pfam" id="PF17759">
    <property type="entry name" value="tRNA_synthFbeta"/>
    <property type="match status" value="1"/>
</dbReference>
<dbReference type="CDD" id="cd02796">
    <property type="entry name" value="tRNA_bind_bactPheRS"/>
    <property type="match status" value="1"/>
</dbReference>
<dbReference type="InterPro" id="IPR012340">
    <property type="entry name" value="NA-bd_OB-fold"/>
</dbReference>